<feature type="transmembrane region" description="Helical" evidence="1">
    <location>
        <begin position="158"/>
        <end position="179"/>
    </location>
</feature>
<dbReference type="HOGENOM" id="CLU_040131_0_0_2"/>
<evidence type="ECO:0008006" key="4">
    <source>
        <dbReference type="Google" id="ProtNLM"/>
    </source>
</evidence>
<keyword evidence="1" id="KW-0812">Transmembrane</keyword>
<feature type="transmembrane region" description="Helical" evidence="1">
    <location>
        <begin position="212"/>
        <end position="229"/>
    </location>
</feature>
<feature type="transmembrane region" description="Helical" evidence="1">
    <location>
        <begin position="299"/>
        <end position="328"/>
    </location>
</feature>
<proteinExistence type="predicted"/>
<name>A0A0E3PHQ2_9EURY</name>
<feature type="transmembrane region" description="Helical" evidence="1">
    <location>
        <begin position="367"/>
        <end position="384"/>
    </location>
</feature>
<dbReference type="AlphaFoldDB" id="A0A0E3PHQ2"/>
<dbReference type="KEGG" id="msz:MSSIH_3655"/>
<sequence>MVRKLDFATFWKDGDTLSVLNNKILNLIISISLLLLVYSLFVLREIQPEGYAVNIYEQLPLHFFLILLFCYLSSCSVLLTSRKIEAVFPLMLVHIIVLIVPYMLGYASVGRGDEFSYPFLTNTEVFVSSGPSAFSNLSPTGPLLVSALSQISGLKEQALSYFLPIFFSIIFITGMFLFYRGFMSREKLVMITFLSSVIPYFGHFQFSTVPYYLSFCLIPIYLLLLWNLISDKNRKASIVCLLFMMPLLALAHPFIFTYLACFALLLTFAGKAIKSGFLKKIFNFKNLVQASLSSSSGKIVPLFIFLSFASVGFLFCAKYASVFFGIFLPALTLRIETMVDAGFSTTPSMEPGIFKFIHLFNLYYGKYYIPLIFILINTVIVWQNRKRFCRHFVRRYPRFLFLYIVSFFLELGFLLNPFIPYSPDRFVNLSFIIFAQIPLLGYSLYIVLLRKGYVPGLVATILALGLLWTLGFFSCFSSPYAGGISEAVAQNEVEGMNWLIESKAEYPYVLYFGEKTDATFSGNFTGSPGQYDVFPGVYTTSGFAPVNRPEDVMSLNNSSTTGPLYLVVTTFSEALNQEKSLSEMGFSAGNSSEVQDNKSLCKIYDSLDIKIYEHSF</sequence>
<evidence type="ECO:0000313" key="3">
    <source>
        <dbReference type="Proteomes" id="UP000033092"/>
    </source>
</evidence>
<feature type="transmembrane region" description="Helical" evidence="1">
    <location>
        <begin position="454"/>
        <end position="473"/>
    </location>
</feature>
<feature type="transmembrane region" description="Helical" evidence="1">
    <location>
        <begin position="188"/>
        <end position="206"/>
    </location>
</feature>
<organism evidence="2 3">
    <name type="scientific">Methanosarcina siciliae HI350</name>
    <dbReference type="NCBI Taxonomy" id="1434119"/>
    <lineage>
        <taxon>Archaea</taxon>
        <taxon>Methanobacteriati</taxon>
        <taxon>Methanobacteriota</taxon>
        <taxon>Stenosarchaea group</taxon>
        <taxon>Methanomicrobia</taxon>
        <taxon>Methanosarcinales</taxon>
        <taxon>Methanosarcinaceae</taxon>
        <taxon>Methanosarcina</taxon>
    </lineage>
</organism>
<feature type="transmembrane region" description="Helical" evidence="1">
    <location>
        <begin position="236"/>
        <end position="256"/>
    </location>
</feature>
<protein>
    <recommendedName>
        <fullName evidence="4">Glycosyltransferase RgtA/B/C/D-like domain-containing protein</fullName>
    </recommendedName>
</protein>
<feature type="transmembrane region" description="Helical" evidence="1">
    <location>
        <begin position="24"/>
        <end position="41"/>
    </location>
</feature>
<keyword evidence="1" id="KW-1133">Transmembrane helix</keyword>
<feature type="transmembrane region" description="Helical" evidence="1">
    <location>
        <begin position="427"/>
        <end position="447"/>
    </location>
</feature>
<dbReference type="Pfam" id="PF20176">
    <property type="entry name" value="DUF6541"/>
    <property type="match status" value="1"/>
</dbReference>
<feature type="transmembrane region" description="Helical" evidence="1">
    <location>
        <begin position="396"/>
        <end position="415"/>
    </location>
</feature>
<accession>A0A0E3PHQ2</accession>
<keyword evidence="1" id="KW-0472">Membrane</keyword>
<evidence type="ECO:0000256" key="1">
    <source>
        <dbReference type="SAM" id="Phobius"/>
    </source>
</evidence>
<feature type="transmembrane region" description="Helical" evidence="1">
    <location>
        <begin position="61"/>
        <end position="79"/>
    </location>
</feature>
<dbReference type="EMBL" id="CP009507">
    <property type="protein sequence ID" value="AKB34345.1"/>
    <property type="molecule type" value="Genomic_DNA"/>
</dbReference>
<reference evidence="2 3" key="1">
    <citation type="submission" date="2014-07" db="EMBL/GenBank/DDBJ databases">
        <title>Methanogenic archaea and the global carbon cycle.</title>
        <authorList>
            <person name="Henriksen J.R."/>
            <person name="Luke J."/>
            <person name="Reinhart S."/>
            <person name="Benedict M.N."/>
            <person name="Youngblut N.D."/>
            <person name="Metcalf M.E."/>
            <person name="Whitaker R.J."/>
            <person name="Metcalf W.W."/>
        </authorList>
    </citation>
    <scope>NUCLEOTIDE SEQUENCE [LARGE SCALE GENOMIC DNA]</scope>
    <source>
        <strain evidence="2 3">HI350</strain>
    </source>
</reference>
<gene>
    <name evidence="2" type="ORF">MSSIH_3655</name>
</gene>
<dbReference type="PATRIC" id="fig|1434119.4.peg.4749"/>
<dbReference type="Proteomes" id="UP000033092">
    <property type="component" value="Chromosome"/>
</dbReference>
<feature type="transmembrane region" description="Helical" evidence="1">
    <location>
        <begin position="86"/>
        <end position="109"/>
    </location>
</feature>
<evidence type="ECO:0000313" key="2">
    <source>
        <dbReference type="EMBL" id="AKB34345.1"/>
    </source>
</evidence>
<dbReference type="InterPro" id="IPR046671">
    <property type="entry name" value="DUF6541"/>
</dbReference>